<feature type="transmembrane region" description="Helical" evidence="6">
    <location>
        <begin position="162"/>
        <end position="180"/>
    </location>
</feature>
<evidence type="ECO:0000256" key="1">
    <source>
        <dbReference type="ARBA" id="ARBA00004651"/>
    </source>
</evidence>
<accession>A0A315E7X0</accession>
<keyword evidence="2" id="KW-1003">Cell membrane</keyword>
<dbReference type="Proteomes" id="UP000250790">
    <property type="component" value="Unassembled WGS sequence"/>
</dbReference>
<comment type="subcellular location">
    <subcellularLocation>
        <location evidence="1">Cell membrane</location>
        <topology evidence="1">Multi-pass membrane protein</topology>
    </subcellularLocation>
</comment>
<evidence type="ECO:0000256" key="5">
    <source>
        <dbReference type="ARBA" id="ARBA00023136"/>
    </source>
</evidence>
<dbReference type="GO" id="GO:0022857">
    <property type="term" value="F:transmembrane transporter activity"/>
    <property type="evidence" value="ECO:0007669"/>
    <property type="project" value="InterPro"/>
</dbReference>
<sequence>MTAPRTDRAAWLVVLAGGVAALQVGKLPPALPALQAELGLTLVQSGFLLSVVQLAGLSLAVFMGLWADGMGLKRSMVRGLCLLALASGLGGFATSVTALLALRAIEGLGFLLVALPAPALIRRLVPPAQLPGMLGVWGAYMPTGTALALLAGPLFIPVWGWSTWWWLFAAVSLGMAMWLWRSVPDDPTAHVSVNGQSAWLRLRRTLSVPGPWWVALTFGMYSGQWLAVVGFLPSIYAAAGVGGALLGVLTALAAAVNMAGNMVSGRLLQRGWAPRATLWLGFGAMALGSTVAFASLTETLPWLRFAGVLLFSGVGGLVPGTLFSLAVRLAPGEQQVATTVGWLQQLSALGQFVGPPVVAAVAARAGGWQLTPLVTVGCCVCGVALAWGCGQALQRQTTQAQSPI</sequence>
<comment type="caution">
    <text evidence="8">The sequence shown here is derived from an EMBL/GenBank/DDBJ whole genome shotgun (WGS) entry which is preliminary data.</text>
</comment>
<dbReference type="InterPro" id="IPR020846">
    <property type="entry name" value="MFS_dom"/>
</dbReference>
<feature type="transmembrane region" description="Helical" evidence="6">
    <location>
        <begin position="137"/>
        <end position="156"/>
    </location>
</feature>
<feature type="transmembrane region" description="Helical" evidence="6">
    <location>
        <begin position="277"/>
        <end position="296"/>
    </location>
</feature>
<feature type="transmembrane region" description="Helical" evidence="6">
    <location>
        <begin position="45"/>
        <end position="67"/>
    </location>
</feature>
<dbReference type="Gene3D" id="1.20.1250.20">
    <property type="entry name" value="MFS general substrate transporter like domains"/>
    <property type="match status" value="1"/>
</dbReference>
<evidence type="ECO:0000256" key="6">
    <source>
        <dbReference type="SAM" id="Phobius"/>
    </source>
</evidence>
<dbReference type="Pfam" id="PF07690">
    <property type="entry name" value="MFS_1"/>
    <property type="match status" value="1"/>
</dbReference>
<keyword evidence="3 6" id="KW-0812">Transmembrane</keyword>
<dbReference type="PANTHER" id="PTHR43124:SF3">
    <property type="entry name" value="CHLORAMPHENICOL EFFLUX PUMP RV0191"/>
    <property type="match status" value="1"/>
</dbReference>
<gene>
    <name evidence="8" type="ORF">B9Z37_13260</name>
</gene>
<dbReference type="PANTHER" id="PTHR43124">
    <property type="entry name" value="PURINE EFFLUX PUMP PBUE"/>
    <property type="match status" value="1"/>
</dbReference>
<evidence type="ECO:0000313" key="9">
    <source>
        <dbReference type="Proteomes" id="UP000250790"/>
    </source>
</evidence>
<name>A0A315E7X0_9BURK</name>
<feature type="transmembrane region" description="Helical" evidence="6">
    <location>
        <begin position="79"/>
        <end position="102"/>
    </location>
</feature>
<protein>
    <submittedName>
        <fullName evidence="8">MFS transporter</fullName>
    </submittedName>
</protein>
<evidence type="ECO:0000256" key="4">
    <source>
        <dbReference type="ARBA" id="ARBA00022989"/>
    </source>
</evidence>
<evidence type="ECO:0000256" key="3">
    <source>
        <dbReference type="ARBA" id="ARBA00022692"/>
    </source>
</evidence>
<dbReference type="InterPro" id="IPR050189">
    <property type="entry name" value="MFS_Efflux_Transporters"/>
</dbReference>
<dbReference type="InterPro" id="IPR011701">
    <property type="entry name" value="MFS"/>
</dbReference>
<feature type="transmembrane region" description="Helical" evidence="6">
    <location>
        <begin position="302"/>
        <end position="327"/>
    </location>
</feature>
<evidence type="ECO:0000256" key="2">
    <source>
        <dbReference type="ARBA" id="ARBA00022475"/>
    </source>
</evidence>
<dbReference type="PROSITE" id="PS50850">
    <property type="entry name" value="MFS"/>
    <property type="match status" value="1"/>
</dbReference>
<feature type="transmembrane region" description="Helical" evidence="6">
    <location>
        <begin position="235"/>
        <end position="256"/>
    </location>
</feature>
<proteinExistence type="predicted"/>
<dbReference type="GO" id="GO:0005886">
    <property type="term" value="C:plasma membrane"/>
    <property type="evidence" value="ECO:0007669"/>
    <property type="project" value="UniProtKB-SubCell"/>
</dbReference>
<evidence type="ECO:0000313" key="8">
    <source>
        <dbReference type="EMBL" id="PUE52034.1"/>
    </source>
</evidence>
<dbReference type="SUPFAM" id="SSF103473">
    <property type="entry name" value="MFS general substrate transporter"/>
    <property type="match status" value="1"/>
</dbReference>
<organism evidence="8 9">
    <name type="scientific">Limnohabitans parvus II-B4</name>
    <dbReference type="NCBI Taxonomy" id="1293052"/>
    <lineage>
        <taxon>Bacteria</taxon>
        <taxon>Pseudomonadati</taxon>
        <taxon>Pseudomonadota</taxon>
        <taxon>Betaproteobacteria</taxon>
        <taxon>Burkholderiales</taxon>
        <taxon>Comamonadaceae</taxon>
        <taxon>Limnohabitans</taxon>
    </lineage>
</organism>
<dbReference type="AlphaFoldDB" id="A0A315E7X0"/>
<keyword evidence="5 6" id="KW-0472">Membrane</keyword>
<keyword evidence="9" id="KW-1185">Reference proteome</keyword>
<reference evidence="8 9" key="1">
    <citation type="submission" date="2017-04" db="EMBL/GenBank/DDBJ databases">
        <title>Unexpected and diverse lifestyles within the genus Limnohabitans.</title>
        <authorList>
            <person name="Kasalicky V."/>
            <person name="Mehrshad M."/>
            <person name="Andrei S.-A."/>
            <person name="Salcher M."/>
            <person name="Kratochvilova H."/>
            <person name="Simek K."/>
            <person name="Ghai R."/>
        </authorList>
    </citation>
    <scope>NUCLEOTIDE SEQUENCE [LARGE SCALE GENOMIC DNA]</scope>
    <source>
        <strain evidence="8 9">II-B4</strain>
    </source>
</reference>
<dbReference type="RefSeq" id="WP_108313486.1">
    <property type="nucleotide sequence ID" value="NZ_NESN01000005.1"/>
</dbReference>
<dbReference type="InterPro" id="IPR036259">
    <property type="entry name" value="MFS_trans_sf"/>
</dbReference>
<dbReference type="EMBL" id="NESN01000005">
    <property type="protein sequence ID" value="PUE52034.1"/>
    <property type="molecule type" value="Genomic_DNA"/>
</dbReference>
<dbReference type="OrthoDB" id="6368326at2"/>
<keyword evidence="4 6" id="KW-1133">Transmembrane helix</keyword>
<evidence type="ECO:0000259" key="7">
    <source>
        <dbReference type="PROSITE" id="PS50850"/>
    </source>
</evidence>
<feature type="domain" description="Major facilitator superfamily (MFS) profile" evidence="7">
    <location>
        <begin position="9"/>
        <end position="404"/>
    </location>
</feature>